<feature type="transmembrane region" description="Helical" evidence="2">
    <location>
        <begin position="138"/>
        <end position="157"/>
    </location>
</feature>
<keyword evidence="2" id="KW-1133">Transmembrane helix</keyword>
<protein>
    <submittedName>
        <fullName evidence="4">Uncharacterized protein (TIGR03663 family)</fullName>
    </submittedName>
</protein>
<gene>
    <name evidence="4" type="ORF">DES53_102199</name>
</gene>
<evidence type="ECO:0000256" key="1">
    <source>
        <dbReference type="SAM" id="MobiDB-lite"/>
    </source>
</evidence>
<feature type="transmembrane region" description="Helical" evidence="2">
    <location>
        <begin position="117"/>
        <end position="132"/>
    </location>
</feature>
<feature type="transmembrane region" description="Helical" evidence="2">
    <location>
        <begin position="290"/>
        <end position="309"/>
    </location>
</feature>
<dbReference type="OrthoDB" id="9792771at2"/>
<dbReference type="InterPro" id="IPR019962">
    <property type="entry name" value="CHP03663"/>
</dbReference>
<dbReference type="EMBL" id="QNRR01000002">
    <property type="protein sequence ID" value="RBP45817.1"/>
    <property type="molecule type" value="Genomic_DNA"/>
</dbReference>
<feature type="compositionally biased region" description="Pro residues" evidence="1">
    <location>
        <begin position="596"/>
        <end position="607"/>
    </location>
</feature>
<dbReference type="RefSeq" id="WP_113957386.1">
    <property type="nucleotide sequence ID" value="NZ_QNRR01000002.1"/>
</dbReference>
<dbReference type="AlphaFoldDB" id="A0A366HSZ6"/>
<feature type="transmembrane region" description="Helical" evidence="2">
    <location>
        <begin position="227"/>
        <end position="244"/>
    </location>
</feature>
<feature type="compositionally biased region" description="Low complexity" evidence="1">
    <location>
        <begin position="540"/>
        <end position="589"/>
    </location>
</feature>
<reference evidence="4 5" key="1">
    <citation type="submission" date="2018-06" db="EMBL/GenBank/DDBJ databases">
        <title>Genomic Encyclopedia of Type Strains, Phase IV (KMG-IV): sequencing the most valuable type-strain genomes for metagenomic binning, comparative biology and taxonomic classification.</title>
        <authorList>
            <person name="Goeker M."/>
        </authorList>
    </citation>
    <scope>NUCLEOTIDE SEQUENCE [LARGE SCALE GENOMIC DNA]</scope>
    <source>
        <strain evidence="4 5">DSM 25532</strain>
    </source>
</reference>
<evidence type="ECO:0000256" key="2">
    <source>
        <dbReference type="SAM" id="Phobius"/>
    </source>
</evidence>
<feature type="transmembrane region" description="Helical" evidence="2">
    <location>
        <begin position="373"/>
        <end position="390"/>
    </location>
</feature>
<dbReference type="InterPro" id="IPR038731">
    <property type="entry name" value="RgtA/B/C-like"/>
</dbReference>
<dbReference type="Pfam" id="PF13231">
    <property type="entry name" value="PMT_2"/>
    <property type="match status" value="1"/>
</dbReference>
<accession>A0A366HSZ6</accession>
<keyword evidence="2" id="KW-0812">Transmembrane</keyword>
<dbReference type="PANTHER" id="PTHR41710">
    <property type="entry name" value="GLYCOSYL TRANSFERASE, FAMILY 39"/>
    <property type="match status" value="1"/>
</dbReference>
<evidence type="ECO:0000313" key="5">
    <source>
        <dbReference type="Proteomes" id="UP000253426"/>
    </source>
</evidence>
<evidence type="ECO:0000313" key="4">
    <source>
        <dbReference type="EMBL" id="RBP45817.1"/>
    </source>
</evidence>
<feature type="transmembrane region" description="Helical" evidence="2">
    <location>
        <begin position="321"/>
        <end position="339"/>
    </location>
</feature>
<keyword evidence="5" id="KW-1185">Reference proteome</keyword>
<sequence>MAREPKPIRWKTLLALLALALTLGAMGRFTDLGKRPMHTDEAILALKTQEYWETGTFEYDPKDYHGPFLHHAARWLGNLRGMDPATLTEEQVRWVVCVFGMLLILSPVLLMDVIGRTGAGVAALLIAVSPMMNFYSRYYIMEVPFVLQVIVFVASIWRWSQSKNLAWLFLAGLMLGWMHATKETFVLNIAALAAGYGLVKVMGLPFTAKERGYGFRSFTKPPISLQPWLIVALVALVTSTWLYSNGFKTWDQIGESVLTYRSYLQRSEGSGHEKPWHYYLSLLAWRRQGFLWSEGLIAGLGLVGVLNAFLDRRRADHKRAFLTLFATYTVVLLGIYSFIPYKTPWSILSVQYALTLMAGLGARSIFRVFTDLPLVKIGLALLLAGGVFNLCQQTSRATDFSYEHQTRYAASEMHNPYVYSHTSPNLVALADRIHALAKHTDENLNMPVQVVQSENGWPLPWYLRDMKSVGYQTVMPQVLQAPVVVVDLGLEESAREKLGGKYESSLWGLRPGINLSLLVERSLWEKFQGLPPSEPPPAAAPSAAPSTTVAASGTAPADTVGTPVPVTTLPGETTAPAPAPADATMPAKAEPVVDEGPPPFVGPPYPVPTVESSPESRRSRRRS</sequence>
<proteinExistence type="predicted"/>
<comment type="caution">
    <text evidence="4">The sequence shown here is derived from an EMBL/GenBank/DDBJ whole genome shotgun (WGS) entry which is preliminary data.</text>
</comment>
<keyword evidence="2" id="KW-0472">Membrane</keyword>
<feature type="transmembrane region" description="Helical" evidence="2">
    <location>
        <begin position="186"/>
        <end position="206"/>
    </location>
</feature>
<organism evidence="4 5">
    <name type="scientific">Roseimicrobium gellanilyticum</name>
    <dbReference type="NCBI Taxonomy" id="748857"/>
    <lineage>
        <taxon>Bacteria</taxon>
        <taxon>Pseudomonadati</taxon>
        <taxon>Verrucomicrobiota</taxon>
        <taxon>Verrucomicrobiia</taxon>
        <taxon>Verrucomicrobiales</taxon>
        <taxon>Verrucomicrobiaceae</taxon>
        <taxon>Roseimicrobium</taxon>
    </lineage>
</organism>
<feature type="region of interest" description="Disordered" evidence="1">
    <location>
        <begin position="529"/>
        <end position="623"/>
    </location>
</feature>
<feature type="transmembrane region" description="Helical" evidence="2">
    <location>
        <begin position="92"/>
        <end position="110"/>
    </location>
</feature>
<evidence type="ECO:0000259" key="3">
    <source>
        <dbReference type="Pfam" id="PF13231"/>
    </source>
</evidence>
<feature type="transmembrane region" description="Helical" evidence="2">
    <location>
        <begin position="164"/>
        <end position="180"/>
    </location>
</feature>
<dbReference type="PANTHER" id="PTHR41710:SF2">
    <property type="entry name" value="GLYCOSYL TRANSFERASE FAMILY 39_83 DOMAIN-CONTAINING PROTEIN"/>
    <property type="match status" value="1"/>
</dbReference>
<dbReference type="Proteomes" id="UP000253426">
    <property type="component" value="Unassembled WGS sequence"/>
</dbReference>
<feature type="domain" description="Glycosyltransferase RgtA/B/C/D-like" evidence="3">
    <location>
        <begin position="88"/>
        <end position="199"/>
    </location>
</feature>
<dbReference type="NCBIfam" id="TIGR03663">
    <property type="entry name" value="flippase activity-associated protein Agl23"/>
    <property type="match status" value="1"/>
</dbReference>
<name>A0A366HSZ6_9BACT</name>